<dbReference type="SUPFAM" id="SSF55073">
    <property type="entry name" value="Nucleotide cyclase"/>
    <property type="match status" value="1"/>
</dbReference>
<keyword evidence="1" id="KW-0805">Transcription regulation</keyword>
<comment type="caution">
    <text evidence="5">The sequence shown here is derived from an EMBL/GenBank/DDBJ whole genome shotgun (WGS) entry which is preliminary data.</text>
</comment>
<reference evidence="5 6" key="1">
    <citation type="submission" date="2018-12" db="EMBL/GenBank/DDBJ databases">
        <title>Mangrovimonas spongiae sp. nov., a novel member of the genus Mangrovimonas isolated from marine sponge.</title>
        <authorList>
            <person name="Zhuang L."/>
            <person name="Luo L."/>
        </authorList>
    </citation>
    <scope>NUCLEOTIDE SEQUENCE [LARGE SCALE GENOMIC DNA]</scope>
    <source>
        <strain evidence="5 6">HN-E26</strain>
    </source>
</reference>
<dbReference type="SUPFAM" id="SSF46689">
    <property type="entry name" value="Homeodomain-like"/>
    <property type="match status" value="1"/>
</dbReference>
<dbReference type="PANTHER" id="PTHR43280">
    <property type="entry name" value="ARAC-FAMILY TRANSCRIPTIONAL REGULATOR"/>
    <property type="match status" value="1"/>
</dbReference>
<dbReference type="AlphaFoldDB" id="A0A428K041"/>
<keyword evidence="6" id="KW-1185">Reference proteome</keyword>
<dbReference type="InterPro" id="IPR020449">
    <property type="entry name" value="Tscrpt_reg_AraC-type_HTH"/>
</dbReference>
<dbReference type="PANTHER" id="PTHR43280:SF2">
    <property type="entry name" value="HTH-TYPE TRANSCRIPTIONAL REGULATOR EXSA"/>
    <property type="match status" value="1"/>
</dbReference>
<keyword evidence="3" id="KW-0804">Transcription</keyword>
<dbReference type="Pfam" id="PF14026">
    <property type="entry name" value="SCO4226-like"/>
    <property type="match status" value="1"/>
</dbReference>
<gene>
    <name evidence="5" type="ORF">EJA19_07825</name>
</gene>
<name>A0A428K041_9FLAO</name>
<evidence type="ECO:0000313" key="5">
    <source>
        <dbReference type="EMBL" id="RSK39781.1"/>
    </source>
</evidence>
<dbReference type="Pfam" id="PF12833">
    <property type="entry name" value="HTH_18"/>
    <property type="match status" value="1"/>
</dbReference>
<evidence type="ECO:0000259" key="4">
    <source>
        <dbReference type="PROSITE" id="PS01124"/>
    </source>
</evidence>
<dbReference type="GO" id="GO:0003700">
    <property type="term" value="F:DNA-binding transcription factor activity"/>
    <property type="evidence" value="ECO:0007669"/>
    <property type="project" value="InterPro"/>
</dbReference>
<evidence type="ECO:0000313" key="6">
    <source>
        <dbReference type="Proteomes" id="UP000270620"/>
    </source>
</evidence>
<proteinExistence type="predicted"/>
<dbReference type="OrthoDB" id="135231at2"/>
<dbReference type="InterPro" id="IPR029787">
    <property type="entry name" value="Nucleotide_cyclase"/>
</dbReference>
<organism evidence="5 6">
    <name type="scientific">Mangrovimonas spongiae</name>
    <dbReference type="NCBI Taxonomy" id="2494697"/>
    <lineage>
        <taxon>Bacteria</taxon>
        <taxon>Pseudomonadati</taxon>
        <taxon>Bacteroidota</taxon>
        <taxon>Flavobacteriia</taxon>
        <taxon>Flavobacteriales</taxon>
        <taxon>Flavobacteriaceae</taxon>
        <taxon>Mangrovimonas</taxon>
    </lineage>
</organism>
<protein>
    <submittedName>
        <fullName evidence="5">DUF4242 domain-containing protein</fullName>
    </submittedName>
</protein>
<accession>A0A428K041</accession>
<dbReference type="InterPro" id="IPR018062">
    <property type="entry name" value="HTH_AraC-typ_CS"/>
</dbReference>
<evidence type="ECO:0000256" key="3">
    <source>
        <dbReference type="ARBA" id="ARBA00023163"/>
    </source>
</evidence>
<dbReference type="InterPro" id="IPR025336">
    <property type="entry name" value="SCO4226-like"/>
</dbReference>
<dbReference type="InterPro" id="IPR042557">
    <property type="entry name" value="SCO4226"/>
</dbReference>
<dbReference type="Gene3D" id="3.30.70.1230">
    <property type="entry name" value="Nucleotide cyclase"/>
    <property type="match status" value="1"/>
</dbReference>
<keyword evidence="2" id="KW-0238">DNA-binding</keyword>
<dbReference type="SMART" id="SM00342">
    <property type="entry name" value="HTH_ARAC"/>
    <property type="match status" value="1"/>
</dbReference>
<dbReference type="Gene3D" id="1.10.10.60">
    <property type="entry name" value="Homeodomain-like"/>
    <property type="match status" value="1"/>
</dbReference>
<dbReference type="EMBL" id="RWBG01000003">
    <property type="protein sequence ID" value="RSK39781.1"/>
    <property type="molecule type" value="Genomic_DNA"/>
</dbReference>
<dbReference type="PROSITE" id="PS00041">
    <property type="entry name" value="HTH_ARAC_FAMILY_1"/>
    <property type="match status" value="1"/>
</dbReference>
<dbReference type="Gene3D" id="3.30.70.3090">
    <property type="entry name" value="ORF SCO4226, nickel-binding ferredoxin-like monomer"/>
    <property type="match status" value="1"/>
</dbReference>
<dbReference type="InterPro" id="IPR018060">
    <property type="entry name" value="HTH_AraC"/>
</dbReference>
<dbReference type="PRINTS" id="PR00032">
    <property type="entry name" value="HTHARAC"/>
</dbReference>
<dbReference type="GO" id="GO:0043565">
    <property type="term" value="F:sequence-specific DNA binding"/>
    <property type="evidence" value="ECO:0007669"/>
    <property type="project" value="InterPro"/>
</dbReference>
<sequence>MPIYMDYHHFPGVTVEDVKKGHMADKQTQGKYGVKYHQFWVNQEAGTIFCLIEGPSPEACEKVHKEAHGNVACNIVEVEAGLIDAFMGKNHKINHGIVYYNDGNLDTGFRFILIVDILAKTQQANTDDISRFNVPTFARNTVFKLIKAHKGSEVKNISDDSIIAVFNGAIAAFECASSIQNLLSKKQNIEFRIGMSEGQPVTHRDGFFEDAIDFTKQLALMANKGEIILSKNFSKLLVENGSENKNTIKVISASQQKFVEDFFDYTEKNLSDEAFNITNISQNLGISRPQLYRKITALTGRSPILFLRDIKMKKALSLIKENKLSVSEIAYQLGYSNPSYFTKKFKDKYGLLPSKIIIA</sequence>
<dbReference type="PROSITE" id="PS01124">
    <property type="entry name" value="HTH_ARAC_FAMILY_2"/>
    <property type="match status" value="1"/>
</dbReference>
<dbReference type="RefSeq" id="WP_125467805.1">
    <property type="nucleotide sequence ID" value="NZ_RWBG01000003.1"/>
</dbReference>
<feature type="domain" description="HTH araC/xylS-type" evidence="4">
    <location>
        <begin position="260"/>
        <end position="359"/>
    </location>
</feature>
<evidence type="ECO:0000256" key="2">
    <source>
        <dbReference type="ARBA" id="ARBA00023125"/>
    </source>
</evidence>
<evidence type="ECO:0000256" key="1">
    <source>
        <dbReference type="ARBA" id="ARBA00023015"/>
    </source>
</evidence>
<dbReference type="Proteomes" id="UP000270620">
    <property type="component" value="Unassembled WGS sequence"/>
</dbReference>
<dbReference type="InterPro" id="IPR009057">
    <property type="entry name" value="Homeodomain-like_sf"/>
</dbReference>